<evidence type="ECO:0000313" key="2">
    <source>
        <dbReference type="EMBL" id="OTF82064.1"/>
    </source>
</evidence>
<evidence type="ECO:0000256" key="1">
    <source>
        <dbReference type="SAM" id="Phobius"/>
    </source>
</evidence>
<gene>
    <name evidence="2" type="ORF">BLA29_008801</name>
</gene>
<keyword evidence="1" id="KW-0812">Transmembrane</keyword>
<organism evidence="2 3">
    <name type="scientific">Euroglyphus maynei</name>
    <name type="common">Mayne's house dust mite</name>
    <dbReference type="NCBI Taxonomy" id="6958"/>
    <lineage>
        <taxon>Eukaryota</taxon>
        <taxon>Metazoa</taxon>
        <taxon>Ecdysozoa</taxon>
        <taxon>Arthropoda</taxon>
        <taxon>Chelicerata</taxon>
        <taxon>Arachnida</taxon>
        <taxon>Acari</taxon>
        <taxon>Acariformes</taxon>
        <taxon>Sarcoptiformes</taxon>
        <taxon>Astigmata</taxon>
        <taxon>Psoroptidia</taxon>
        <taxon>Analgoidea</taxon>
        <taxon>Pyroglyphidae</taxon>
        <taxon>Pyroglyphinae</taxon>
        <taxon>Euroglyphus</taxon>
    </lineage>
</organism>
<name>A0A1Y3BPV8_EURMA</name>
<sequence length="63" mass="7288">MKMTGQRLANPGMFNFIIILCVGVFSSSSLPFIYIHSHFHVHVYNYNPMNVLSCRRACLFHLL</sequence>
<comment type="caution">
    <text evidence="2">The sequence shown here is derived from an EMBL/GenBank/DDBJ whole genome shotgun (WGS) entry which is preliminary data.</text>
</comment>
<feature type="transmembrane region" description="Helical" evidence="1">
    <location>
        <begin position="12"/>
        <end position="35"/>
    </location>
</feature>
<dbReference type="Proteomes" id="UP000194236">
    <property type="component" value="Unassembled WGS sequence"/>
</dbReference>
<reference evidence="2 3" key="1">
    <citation type="submission" date="2017-03" db="EMBL/GenBank/DDBJ databases">
        <title>Genome Survey of Euroglyphus maynei.</title>
        <authorList>
            <person name="Arlian L.G."/>
            <person name="Morgan M.S."/>
            <person name="Rider S.D."/>
        </authorList>
    </citation>
    <scope>NUCLEOTIDE SEQUENCE [LARGE SCALE GENOMIC DNA]</scope>
    <source>
        <strain evidence="2">Arlian Lab</strain>
        <tissue evidence="2">Whole body</tissue>
    </source>
</reference>
<dbReference type="EMBL" id="MUJZ01010410">
    <property type="protein sequence ID" value="OTF82064.1"/>
    <property type="molecule type" value="Genomic_DNA"/>
</dbReference>
<accession>A0A1Y3BPV8</accession>
<keyword evidence="1" id="KW-0472">Membrane</keyword>
<proteinExistence type="predicted"/>
<keyword evidence="3" id="KW-1185">Reference proteome</keyword>
<dbReference type="AlphaFoldDB" id="A0A1Y3BPV8"/>
<protein>
    <submittedName>
        <fullName evidence="2">Uncharacterized protein</fullName>
    </submittedName>
</protein>
<keyword evidence="1" id="KW-1133">Transmembrane helix</keyword>
<evidence type="ECO:0000313" key="3">
    <source>
        <dbReference type="Proteomes" id="UP000194236"/>
    </source>
</evidence>